<dbReference type="PANTHER" id="PTHR22550">
    <property type="entry name" value="SPORE GERMINATION PROTEIN"/>
    <property type="match status" value="1"/>
</dbReference>
<dbReference type="PROSITE" id="PS50234">
    <property type="entry name" value="VWFA"/>
    <property type="match status" value="1"/>
</dbReference>
<dbReference type="AlphaFoldDB" id="A0A2M9CRX2"/>
<dbReference type="Pfam" id="PF13519">
    <property type="entry name" value="VWA_2"/>
    <property type="match status" value="1"/>
</dbReference>
<evidence type="ECO:0000256" key="1">
    <source>
        <dbReference type="ARBA" id="ARBA00022475"/>
    </source>
</evidence>
<keyword evidence="1" id="KW-1003">Cell membrane</keyword>
<accession>A0A2M9CRX2</accession>
<evidence type="ECO:0000256" key="5">
    <source>
        <dbReference type="SAM" id="Phobius"/>
    </source>
</evidence>
<keyword evidence="8" id="KW-1185">Reference proteome</keyword>
<dbReference type="InterPro" id="IPR050768">
    <property type="entry name" value="UPF0353/GerABKA_families"/>
</dbReference>
<evidence type="ECO:0000256" key="2">
    <source>
        <dbReference type="ARBA" id="ARBA00022692"/>
    </source>
</evidence>
<evidence type="ECO:0000313" key="7">
    <source>
        <dbReference type="EMBL" id="PJJ74696.1"/>
    </source>
</evidence>
<feature type="transmembrane region" description="Helical" evidence="5">
    <location>
        <begin position="12"/>
        <end position="29"/>
    </location>
</feature>
<reference evidence="7 8" key="1">
    <citation type="submission" date="2017-11" db="EMBL/GenBank/DDBJ databases">
        <title>Genomic Encyclopedia of Archaeal and Bacterial Type Strains, Phase II (KMG-II): From Individual Species to Whole Genera.</title>
        <authorList>
            <person name="Goeker M."/>
        </authorList>
    </citation>
    <scope>NUCLEOTIDE SEQUENCE [LARGE SCALE GENOMIC DNA]</scope>
    <source>
        <strain evidence="7 8">DSM 27268</strain>
    </source>
</reference>
<dbReference type="PANTHER" id="PTHR22550:SF5">
    <property type="entry name" value="LEUCINE ZIPPER PROTEIN 4"/>
    <property type="match status" value="1"/>
</dbReference>
<evidence type="ECO:0000256" key="4">
    <source>
        <dbReference type="ARBA" id="ARBA00023136"/>
    </source>
</evidence>
<protein>
    <submittedName>
        <fullName evidence="7">Ca-activated chloride channel family protein</fullName>
    </submittedName>
</protein>
<name>A0A2M9CRX2_9BACT</name>
<dbReference type="InterPro" id="IPR036465">
    <property type="entry name" value="vWFA_dom_sf"/>
</dbReference>
<comment type="caution">
    <text evidence="7">The sequence shown here is derived from an EMBL/GenBank/DDBJ whole genome shotgun (WGS) entry which is preliminary data.</text>
</comment>
<keyword evidence="3 5" id="KW-1133">Transmembrane helix</keyword>
<evidence type="ECO:0000256" key="3">
    <source>
        <dbReference type="ARBA" id="ARBA00022989"/>
    </source>
</evidence>
<gene>
    <name evidence="7" type="ORF">BXY57_0258</name>
</gene>
<feature type="domain" description="VWFA" evidence="6">
    <location>
        <begin position="91"/>
        <end position="290"/>
    </location>
</feature>
<dbReference type="EMBL" id="PGFG01000001">
    <property type="protein sequence ID" value="PJJ74696.1"/>
    <property type="molecule type" value="Genomic_DNA"/>
</dbReference>
<feature type="transmembrane region" description="Helical" evidence="5">
    <location>
        <begin position="59"/>
        <end position="78"/>
    </location>
</feature>
<evidence type="ECO:0000259" key="6">
    <source>
        <dbReference type="PROSITE" id="PS50234"/>
    </source>
</evidence>
<dbReference type="Proteomes" id="UP000230000">
    <property type="component" value="Unassembled WGS sequence"/>
</dbReference>
<dbReference type="OrthoDB" id="6206554at2"/>
<sequence>MLRFQHPGYFQWLLLLIPAVLAFVYVLWWKHQAIRKWGDARLVQQLFTDYRPALFRWKFLLLLLALVLVITGAANLQMGTHMEKVETKGVDVMVALDVSKSMLAQDVQPSRLQRAVQLLSRLFDQLPGDRIGLVVFAGQAYLQMPLTLDHAAAHMYLNSITPDMVPTPGTNIASAIEMCRQAFNSQEKTHKAIILITDGEDFGEGAVEQARKAYQEGIVIYTVGVGTPAGAPIRDPQTGDYKRDENGQIVISRLNETELKQIAAEGHGSFQYLDQVSDVARRLENSINQMGQNTFQENMYTDYNSYFQYFLAIALVLLVLELFIPEKSKGLWAKRVSA</sequence>
<evidence type="ECO:0000313" key="8">
    <source>
        <dbReference type="Proteomes" id="UP000230000"/>
    </source>
</evidence>
<keyword evidence="4 5" id="KW-0472">Membrane</keyword>
<dbReference type="SUPFAM" id="SSF53300">
    <property type="entry name" value="vWA-like"/>
    <property type="match status" value="1"/>
</dbReference>
<dbReference type="Gene3D" id="3.40.50.410">
    <property type="entry name" value="von Willebrand factor, type A domain"/>
    <property type="match status" value="1"/>
</dbReference>
<organism evidence="7 8">
    <name type="scientific">Thermoflavifilum aggregans</name>
    <dbReference type="NCBI Taxonomy" id="454188"/>
    <lineage>
        <taxon>Bacteria</taxon>
        <taxon>Pseudomonadati</taxon>
        <taxon>Bacteroidota</taxon>
        <taxon>Chitinophagia</taxon>
        <taxon>Chitinophagales</taxon>
        <taxon>Chitinophagaceae</taxon>
        <taxon>Thermoflavifilum</taxon>
    </lineage>
</organism>
<dbReference type="RefSeq" id="WP_100313398.1">
    <property type="nucleotide sequence ID" value="NZ_PGFG01000001.1"/>
</dbReference>
<keyword evidence="2 5" id="KW-0812">Transmembrane</keyword>
<proteinExistence type="predicted"/>
<feature type="transmembrane region" description="Helical" evidence="5">
    <location>
        <begin position="306"/>
        <end position="324"/>
    </location>
</feature>
<dbReference type="InterPro" id="IPR002035">
    <property type="entry name" value="VWF_A"/>
</dbReference>
<dbReference type="SMART" id="SM00327">
    <property type="entry name" value="VWA"/>
    <property type="match status" value="1"/>
</dbReference>